<keyword evidence="7" id="KW-1185">Reference proteome</keyword>
<evidence type="ECO:0000256" key="5">
    <source>
        <dbReference type="PIRSR" id="PIRSR602401-1"/>
    </source>
</evidence>
<dbReference type="PANTHER" id="PTHR24305:SF232">
    <property type="entry name" value="P450, PUTATIVE (EUROFUNG)-RELATED"/>
    <property type="match status" value="1"/>
</dbReference>
<evidence type="ECO:0000313" key="7">
    <source>
        <dbReference type="Proteomes" id="UP000696280"/>
    </source>
</evidence>
<dbReference type="Gene3D" id="1.10.630.10">
    <property type="entry name" value="Cytochrome P450"/>
    <property type="match status" value="1"/>
</dbReference>
<dbReference type="GO" id="GO:0020037">
    <property type="term" value="F:heme binding"/>
    <property type="evidence" value="ECO:0007669"/>
    <property type="project" value="InterPro"/>
</dbReference>
<dbReference type="Pfam" id="PF00067">
    <property type="entry name" value="p450"/>
    <property type="match status" value="2"/>
</dbReference>
<name>A0A9N9L797_9HELO</name>
<dbReference type="GO" id="GO:0016705">
    <property type="term" value="F:oxidoreductase activity, acting on paired donors, with incorporation or reduction of molecular oxygen"/>
    <property type="evidence" value="ECO:0007669"/>
    <property type="project" value="InterPro"/>
</dbReference>
<organism evidence="6 7">
    <name type="scientific">Hymenoscyphus fraxineus</name>
    <dbReference type="NCBI Taxonomy" id="746836"/>
    <lineage>
        <taxon>Eukaryota</taxon>
        <taxon>Fungi</taxon>
        <taxon>Dikarya</taxon>
        <taxon>Ascomycota</taxon>
        <taxon>Pezizomycotina</taxon>
        <taxon>Leotiomycetes</taxon>
        <taxon>Helotiales</taxon>
        <taxon>Helotiaceae</taxon>
        <taxon>Hymenoscyphus</taxon>
    </lineage>
</organism>
<protein>
    <recommendedName>
        <fullName evidence="8">Cytochrome P450</fullName>
    </recommendedName>
</protein>
<dbReference type="InterPro" id="IPR050121">
    <property type="entry name" value="Cytochrome_P450_monoxygenase"/>
</dbReference>
<dbReference type="PANTHER" id="PTHR24305">
    <property type="entry name" value="CYTOCHROME P450"/>
    <property type="match status" value="1"/>
</dbReference>
<dbReference type="InterPro" id="IPR001128">
    <property type="entry name" value="Cyt_P450"/>
</dbReference>
<dbReference type="PRINTS" id="PR00463">
    <property type="entry name" value="EP450I"/>
</dbReference>
<evidence type="ECO:0000256" key="2">
    <source>
        <dbReference type="ARBA" id="ARBA00010617"/>
    </source>
</evidence>
<proteinExistence type="inferred from homology"/>
<accession>A0A9N9L797</accession>
<keyword evidence="5" id="KW-0349">Heme</keyword>
<dbReference type="GO" id="GO:0004497">
    <property type="term" value="F:monooxygenase activity"/>
    <property type="evidence" value="ECO:0007669"/>
    <property type="project" value="InterPro"/>
</dbReference>
<reference evidence="6" key="1">
    <citation type="submission" date="2021-07" db="EMBL/GenBank/DDBJ databases">
        <authorList>
            <person name="Durling M."/>
        </authorList>
    </citation>
    <scope>NUCLEOTIDE SEQUENCE</scope>
</reference>
<dbReference type="InterPro" id="IPR002401">
    <property type="entry name" value="Cyt_P450_E_grp-I"/>
</dbReference>
<feature type="binding site" description="axial binding residue" evidence="5">
    <location>
        <position position="527"/>
    </location>
    <ligand>
        <name>heme</name>
        <dbReference type="ChEBI" id="CHEBI:30413"/>
    </ligand>
    <ligandPart>
        <name>Fe</name>
        <dbReference type="ChEBI" id="CHEBI:18248"/>
    </ligandPart>
</feature>
<comment type="similarity">
    <text evidence="2">Belongs to the cytochrome P450 family.</text>
</comment>
<evidence type="ECO:0008006" key="8">
    <source>
        <dbReference type="Google" id="ProtNLM"/>
    </source>
</evidence>
<dbReference type="Proteomes" id="UP000696280">
    <property type="component" value="Unassembled WGS sequence"/>
</dbReference>
<dbReference type="InterPro" id="IPR036396">
    <property type="entry name" value="Cyt_P450_sf"/>
</dbReference>
<evidence type="ECO:0000256" key="1">
    <source>
        <dbReference type="ARBA" id="ARBA00001971"/>
    </source>
</evidence>
<evidence type="ECO:0000313" key="6">
    <source>
        <dbReference type="EMBL" id="CAG8960399.1"/>
    </source>
</evidence>
<evidence type="ECO:0000256" key="3">
    <source>
        <dbReference type="ARBA" id="ARBA00022723"/>
    </source>
</evidence>
<dbReference type="OrthoDB" id="1470350at2759"/>
<gene>
    <name evidence="6" type="ORF">HYFRA_00008116</name>
</gene>
<evidence type="ECO:0000256" key="4">
    <source>
        <dbReference type="ARBA" id="ARBA00023004"/>
    </source>
</evidence>
<comment type="cofactor">
    <cofactor evidence="1 5">
        <name>heme</name>
        <dbReference type="ChEBI" id="CHEBI:30413"/>
    </cofactor>
</comment>
<dbReference type="PRINTS" id="PR00385">
    <property type="entry name" value="P450"/>
</dbReference>
<keyword evidence="4 5" id="KW-0408">Iron</keyword>
<dbReference type="AlphaFoldDB" id="A0A9N9L797"/>
<dbReference type="GO" id="GO:0005506">
    <property type="term" value="F:iron ion binding"/>
    <property type="evidence" value="ECO:0007669"/>
    <property type="project" value="InterPro"/>
</dbReference>
<sequence>MDRFLSQLSFSHDESASYTVYAVWLGSLSIGLYLAYQWALPKPIPGIPYNAEAVKTVFGDAPSLVEHTSKTRELYSWMVKQNIKLQSPIIQLFVRPLSKPWVVIADFQEAQDILIRRTKEFDKSIWFKDVAGAVMPESHIFMRTTPRFKQHRRIIQDIMTPGFLNNVAALHIHNVAKDVIRLWEQKARVTKSHPFAVIQDVHYGALDAIWSIIFGEDSSNNTTRTQLKLYSTINSVDLPSNKESEVDLPRAESPVTVQSVMTLTQSIDASLKSPVPALAHWVYRQGSDMKKAFKTKEEFIQKEVERSRQRFEEQAGKSEVRCAVDNILRREAIFAEKEGRKVDFHSRDVYDEVLGLLIAAHDTTSTSILWALKFLADNQEVQTKLRAALRTAHMGAVAEKRYPTFQEIVNTTSHYRDAVVEEIFRVSLTEAAVCRTSLVDTEILGHFVPKDTEVFFMCNGPSIFSSPFVIDESTRSPTYVKGSTCNWDPAHMAAFDPDRWLVDRDGQKVFEPSAGPLLVFSLGERGCYGRKMAYLEMRLFLTMLVWAFDFQECPKGLSGYGAIDKLVHAPQQCYIKPVKLAL</sequence>
<dbReference type="SUPFAM" id="SSF48264">
    <property type="entry name" value="Cytochrome P450"/>
    <property type="match status" value="1"/>
</dbReference>
<comment type="caution">
    <text evidence="6">The sequence shown here is derived from an EMBL/GenBank/DDBJ whole genome shotgun (WGS) entry which is preliminary data.</text>
</comment>
<keyword evidence="3 5" id="KW-0479">Metal-binding</keyword>
<dbReference type="EMBL" id="CAJVRL010000099">
    <property type="protein sequence ID" value="CAG8960399.1"/>
    <property type="molecule type" value="Genomic_DNA"/>
</dbReference>